<gene>
    <name evidence="1" type="ORF">DSM5745_00971</name>
</gene>
<reference evidence="1 2" key="1">
    <citation type="journal article" date="2018" name="IMA Fungus">
        <title>IMA Genome-F 9: Draft genome sequence of Annulohypoxylon stygium, Aspergillus mulundensis, Berkeleyomyces basicola (syn. Thielaviopsis basicola), Ceratocystis smalleyi, two Cercospora beticola strains, Coleophoma cylindrospora, Fusarium fracticaudum, Phialophora cf. hyalina, and Morchella septimelata.</title>
        <authorList>
            <person name="Wingfield B.D."/>
            <person name="Bills G.F."/>
            <person name="Dong Y."/>
            <person name="Huang W."/>
            <person name="Nel W.J."/>
            <person name="Swalarsk-Parry B.S."/>
            <person name="Vaghefi N."/>
            <person name="Wilken P.M."/>
            <person name="An Z."/>
            <person name="de Beer Z.W."/>
            <person name="De Vos L."/>
            <person name="Chen L."/>
            <person name="Duong T.A."/>
            <person name="Gao Y."/>
            <person name="Hammerbacher A."/>
            <person name="Kikkert J.R."/>
            <person name="Li Y."/>
            <person name="Li H."/>
            <person name="Li K."/>
            <person name="Li Q."/>
            <person name="Liu X."/>
            <person name="Ma X."/>
            <person name="Naidoo K."/>
            <person name="Pethybridge S.J."/>
            <person name="Sun J."/>
            <person name="Steenkamp E.T."/>
            <person name="van der Nest M.A."/>
            <person name="van Wyk S."/>
            <person name="Wingfield M.J."/>
            <person name="Xiong C."/>
            <person name="Yue Q."/>
            <person name="Zhang X."/>
        </authorList>
    </citation>
    <scope>NUCLEOTIDE SEQUENCE [LARGE SCALE GENOMIC DNA]</scope>
    <source>
        <strain evidence="1 2">DSM 5745</strain>
    </source>
</reference>
<proteinExistence type="predicted"/>
<dbReference type="Proteomes" id="UP000256690">
    <property type="component" value="Unassembled WGS sequence"/>
</dbReference>
<name>A0A3D8T537_9EURO</name>
<sequence>MDLGDSSNEAAHPEPTLTLQLYRRCFKGRKQLFSESDTADARYFVTNPVPHKHGDTWKPVFYRGDNPKYTPTTNAIGRARRSAMWGTFRVWVGDGVQEVLDNERLRDQRRKAEKKNKWRRRFGKEEKPVEIDEEKIVQGKVVMIRMQRMGFFSRSVEWELDGVRYRWLGTRMFATGFMRRVKGWSHSMKLVRLSDHALIATFEKRPLGSRKTVRTGGPPNKSKTLLGQLRLYSFPDEPPKHPTDVHKNHSPSFMTRVDAASTKPSDVKDERDLNSHGLHLGNLTEDAIAFTCWIVVEAEHRLRCKIPDFLEEAAENMEGGD</sequence>
<dbReference type="EMBL" id="PVWQ01000001">
    <property type="protein sequence ID" value="RDW93649.1"/>
    <property type="molecule type" value="Genomic_DNA"/>
</dbReference>
<protein>
    <submittedName>
        <fullName evidence="1">Uncharacterized protein</fullName>
    </submittedName>
</protein>
<organism evidence="1 2">
    <name type="scientific">Aspergillus mulundensis</name>
    <dbReference type="NCBI Taxonomy" id="1810919"/>
    <lineage>
        <taxon>Eukaryota</taxon>
        <taxon>Fungi</taxon>
        <taxon>Dikarya</taxon>
        <taxon>Ascomycota</taxon>
        <taxon>Pezizomycotina</taxon>
        <taxon>Eurotiomycetes</taxon>
        <taxon>Eurotiomycetidae</taxon>
        <taxon>Eurotiales</taxon>
        <taxon>Aspergillaceae</taxon>
        <taxon>Aspergillus</taxon>
        <taxon>Aspergillus subgen. Nidulantes</taxon>
    </lineage>
</organism>
<comment type="caution">
    <text evidence="1">The sequence shown here is derived from an EMBL/GenBank/DDBJ whole genome shotgun (WGS) entry which is preliminary data.</text>
</comment>
<dbReference type="AlphaFoldDB" id="A0A3D8T537"/>
<dbReference type="GeneID" id="38111341"/>
<evidence type="ECO:0000313" key="2">
    <source>
        <dbReference type="Proteomes" id="UP000256690"/>
    </source>
</evidence>
<dbReference type="OrthoDB" id="5313741at2759"/>
<dbReference type="RefSeq" id="XP_026608832.1">
    <property type="nucleotide sequence ID" value="XM_026742987.1"/>
</dbReference>
<keyword evidence="2" id="KW-1185">Reference proteome</keyword>
<accession>A0A3D8T537</accession>
<evidence type="ECO:0000313" key="1">
    <source>
        <dbReference type="EMBL" id="RDW93649.1"/>
    </source>
</evidence>